<keyword evidence="3" id="KW-1185">Reference proteome</keyword>
<evidence type="ECO:0000313" key="2">
    <source>
        <dbReference type="EMBL" id="PPQ70105.1"/>
    </source>
</evidence>
<sequence length="298" mass="34835">MPRRVPRPPIPSPSPTHSLISKIEGPFNPQSSSPLFSTIPPEIRNKIFSFALYSYDNKSRPYPDGTYFSRPGYRYHQGISTALLEACKRIYTETHDLPISQNEHVFWCSSSRGPPGRSFCDKPSGYFERFTVEQRAAVVQVHLFTQLFWLEGSAFDNFCNIQDIHLRYLKITVRHADWWHWESNKPLLLRHEWMDKLKLLLKLGTLDVELETMERDKDQMEAIVKNLFQRQIPVAYSRTLTTHGNPIFRERYMGTSTYDNRIYYSSQSNRWTAGRPSHAPEDLPYVVSTIRWTAEALN</sequence>
<comment type="caution">
    <text evidence="2">The sequence shown here is derived from an EMBL/GenBank/DDBJ whole genome shotgun (WGS) entry which is preliminary data.</text>
</comment>
<keyword evidence="1" id="KW-0175">Coiled coil</keyword>
<gene>
    <name evidence="2" type="ORF">CVT25_005610</name>
</gene>
<dbReference type="AlphaFoldDB" id="A0A409VV18"/>
<evidence type="ECO:0000256" key="1">
    <source>
        <dbReference type="SAM" id="Coils"/>
    </source>
</evidence>
<evidence type="ECO:0000313" key="3">
    <source>
        <dbReference type="Proteomes" id="UP000283269"/>
    </source>
</evidence>
<dbReference type="EMBL" id="NHYD01003914">
    <property type="protein sequence ID" value="PPQ70105.1"/>
    <property type="molecule type" value="Genomic_DNA"/>
</dbReference>
<dbReference type="InParanoid" id="A0A409VV18"/>
<name>A0A409VV18_PSICY</name>
<accession>A0A409VV18</accession>
<proteinExistence type="predicted"/>
<protein>
    <submittedName>
        <fullName evidence="2">Uncharacterized protein</fullName>
    </submittedName>
</protein>
<organism evidence="2 3">
    <name type="scientific">Psilocybe cyanescens</name>
    <dbReference type="NCBI Taxonomy" id="93625"/>
    <lineage>
        <taxon>Eukaryota</taxon>
        <taxon>Fungi</taxon>
        <taxon>Dikarya</taxon>
        <taxon>Basidiomycota</taxon>
        <taxon>Agaricomycotina</taxon>
        <taxon>Agaricomycetes</taxon>
        <taxon>Agaricomycetidae</taxon>
        <taxon>Agaricales</taxon>
        <taxon>Agaricineae</taxon>
        <taxon>Strophariaceae</taxon>
        <taxon>Psilocybe</taxon>
    </lineage>
</organism>
<dbReference type="Proteomes" id="UP000283269">
    <property type="component" value="Unassembled WGS sequence"/>
</dbReference>
<dbReference type="OrthoDB" id="288942at2759"/>
<dbReference type="STRING" id="93625.A0A409VV18"/>
<feature type="coiled-coil region" evidence="1">
    <location>
        <begin position="203"/>
        <end position="230"/>
    </location>
</feature>
<reference evidence="2 3" key="1">
    <citation type="journal article" date="2018" name="Evol. Lett.">
        <title>Horizontal gene cluster transfer increased hallucinogenic mushroom diversity.</title>
        <authorList>
            <person name="Reynolds H.T."/>
            <person name="Vijayakumar V."/>
            <person name="Gluck-Thaler E."/>
            <person name="Korotkin H.B."/>
            <person name="Matheny P.B."/>
            <person name="Slot J.C."/>
        </authorList>
    </citation>
    <scope>NUCLEOTIDE SEQUENCE [LARGE SCALE GENOMIC DNA]</scope>
    <source>
        <strain evidence="2 3">2631</strain>
    </source>
</reference>